<dbReference type="RefSeq" id="WP_184934210.1">
    <property type="nucleotide sequence ID" value="NZ_JACHJV010000001.1"/>
</dbReference>
<reference evidence="2 3" key="1">
    <citation type="submission" date="2020-08" db="EMBL/GenBank/DDBJ databases">
        <title>Sequencing the genomes of 1000 actinobacteria strains.</title>
        <authorList>
            <person name="Klenk H.-P."/>
        </authorList>
    </citation>
    <scope>NUCLEOTIDE SEQUENCE [LARGE SCALE GENOMIC DNA]</scope>
    <source>
        <strain evidence="2 3">DSM 41654</strain>
    </source>
</reference>
<feature type="region of interest" description="Disordered" evidence="1">
    <location>
        <begin position="1"/>
        <end position="39"/>
    </location>
</feature>
<proteinExistence type="predicted"/>
<sequence>MTLPHEVAMPAQHGVRLDQQPQAAQDLARQRGEERGKDDPVLLSEVHLALAELPFKDVS</sequence>
<accession>A0A7W7VT88</accession>
<protein>
    <submittedName>
        <fullName evidence="2">Uncharacterized protein</fullName>
    </submittedName>
</protein>
<feature type="compositionally biased region" description="Basic and acidic residues" evidence="1">
    <location>
        <begin position="28"/>
        <end position="39"/>
    </location>
</feature>
<evidence type="ECO:0000313" key="3">
    <source>
        <dbReference type="Proteomes" id="UP000540506"/>
    </source>
</evidence>
<dbReference type="EMBL" id="JACHJV010000001">
    <property type="protein sequence ID" value="MBB4921957.1"/>
    <property type="molecule type" value="Genomic_DNA"/>
</dbReference>
<keyword evidence="3" id="KW-1185">Reference proteome</keyword>
<dbReference type="Proteomes" id="UP000540506">
    <property type="component" value="Unassembled WGS sequence"/>
</dbReference>
<feature type="compositionally biased region" description="Low complexity" evidence="1">
    <location>
        <begin position="17"/>
        <end position="27"/>
    </location>
</feature>
<name>A0A7W7VT88_KITKI</name>
<dbReference type="AlphaFoldDB" id="A0A7W7VT88"/>
<evidence type="ECO:0000256" key="1">
    <source>
        <dbReference type="SAM" id="MobiDB-lite"/>
    </source>
</evidence>
<gene>
    <name evidence="2" type="ORF">FHR34_000950</name>
</gene>
<comment type="caution">
    <text evidence="2">The sequence shown here is derived from an EMBL/GenBank/DDBJ whole genome shotgun (WGS) entry which is preliminary data.</text>
</comment>
<organism evidence="2 3">
    <name type="scientific">Kitasatospora kifunensis</name>
    <name type="common">Streptomyces kifunensis</name>
    <dbReference type="NCBI Taxonomy" id="58351"/>
    <lineage>
        <taxon>Bacteria</taxon>
        <taxon>Bacillati</taxon>
        <taxon>Actinomycetota</taxon>
        <taxon>Actinomycetes</taxon>
        <taxon>Kitasatosporales</taxon>
        <taxon>Streptomycetaceae</taxon>
        <taxon>Kitasatospora</taxon>
    </lineage>
</organism>
<evidence type="ECO:0000313" key="2">
    <source>
        <dbReference type="EMBL" id="MBB4921957.1"/>
    </source>
</evidence>